<evidence type="ECO:0000256" key="4">
    <source>
        <dbReference type="ARBA" id="ARBA00022729"/>
    </source>
</evidence>
<dbReference type="InterPro" id="IPR000933">
    <property type="entry name" value="Glyco_hydro_29"/>
</dbReference>
<dbReference type="Gene3D" id="2.60.120.260">
    <property type="entry name" value="Galactose-binding domain-like"/>
    <property type="match status" value="1"/>
</dbReference>
<comment type="function">
    <text evidence="1">Alpha-L-fucosidase is responsible for hydrolyzing the alpha-1,6-linked fucose joined to the reducing-end N-acetylglucosamine of the carbohydrate moieties of glycoproteins.</text>
</comment>
<dbReference type="Pfam" id="PF01120">
    <property type="entry name" value="Alpha_L_fucos"/>
    <property type="match status" value="1"/>
</dbReference>
<keyword evidence="4" id="KW-0732">Signal</keyword>
<evidence type="ECO:0000256" key="5">
    <source>
        <dbReference type="ARBA" id="ARBA00022801"/>
    </source>
</evidence>
<dbReference type="PANTHER" id="PTHR10030:SF37">
    <property type="entry name" value="ALPHA-L-FUCOSIDASE-RELATED"/>
    <property type="match status" value="1"/>
</dbReference>
<comment type="similarity">
    <text evidence="2">Belongs to the glycosyl hydrolase 29 family.</text>
</comment>
<keyword evidence="6" id="KW-0326">Glycosidase</keyword>
<keyword evidence="5" id="KW-0378">Hydrolase</keyword>
<dbReference type="InterPro" id="IPR057739">
    <property type="entry name" value="Glyco_hydro_29_N"/>
</dbReference>
<proteinExistence type="inferred from homology"/>
<evidence type="ECO:0000259" key="7">
    <source>
        <dbReference type="Pfam" id="PF01120"/>
    </source>
</evidence>
<gene>
    <name evidence="8" type="ORF">MKY91_04775</name>
</gene>
<evidence type="ECO:0000256" key="6">
    <source>
        <dbReference type="ARBA" id="ARBA00023295"/>
    </source>
</evidence>
<evidence type="ECO:0000313" key="8">
    <source>
        <dbReference type="EMBL" id="MEN0642478.1"/>
    </source>
</evidence>
<reference evidence="8 9" key="1">
    <citation type="submission" date="2024-03" db="EMBL/GenBank/DDBJ databases">
        <title>Bacilli Hybrid Assemblies.</title>
        <authorList>
            <person name="Kovac J."/>
        </authorList>
    </citation>
    <scope>NUCLEOTIDE SEQUENCE [LARGE SCALE GENOMIC DNA]</scope>
    <source>
        <strain evidence="8 9">FSL R7-0666</strain>
    </source>
</reference>
<evidence type="ECO:0000256" key="1">
    <source>
        <dbReference type="ARBA" id="ARBA00004071"/>
    </source>
</evidence>
<protein>
    <recommendedName>
        <fullName evidence="3">alpha-L-fucosidase</fullName>
        <ecNumber evidence="3">3.2.1.51</ecNumber>
    </recommendedName>
</protein>
<name>A0ABU9VF57_9BACI</name>
<dbReference type="EMBL" id="JBCITK010000001">
    <property type="protein sequence ID" value="MEN0642478.1"/>
    <property type="molecule type" value="Genomic_DNA"/>
</dbReference>
<dbReference type="SUPFAM" id="SSF51445">
    <property type="entry name" value="(Trans)glycosidases"/>
    <property type="match status" value="1"/>
</dbReference>
<dbReference type="RefSeq" id="WP_343129601.1">
    <property type="nucleotide sequence ID" value="NZ_JBCITK010000001.1"/>
</dbReference>
<feature type="domain" description="Glycoside hydrolase family 29 N-terminal" evidence="7">
    <location>
        <begin position="44"/>
        <end position="303"/>
    </location>
</feature>
<dbReference type="InterPro" id="IPR017853">
    <property type="entry name" value="GH"/>
</dbReference>
<evidence type="ECO:0000256" key="3">
    <source>
        <dbReference type="ARBA" id="ARBA00012662"/>
    </source>
</evidence>
<dbReference type="Proteomes" id="UP001418796">
    <property type="component" value="Unassembled WGS sequence"/>
</dbReference>
<evidence type="ECO:0000256" key="2">
    <source>
        <dbReference type="ARBA" id="ARBA00007951"/>
    </source>
</evidence>
<dbReference type="InterPro" id="IPR016286">
    <property type="entry name" value="FUC_metazoa-typ"/>
</dbReference>
<dbReference type="Gene3D" id="3.20.20.80">
    <property type="entry name" value="Glycosidases"/>
    <property type="match status" value="1"/>
</dbReference>
<comment type="caution">
    <text evidence="8">The sequence shown here is derived from an EMBL/GenBank/DDBJ whole genome shotgun (WGS) entry which is preliminary data.</text>
</comment>
<organism evidence="8 9">
    <name type="scientific">Alkalicoccobacillus gibsonii</name>
    <dbReference type="NCBI Taxonomy" id="79881"/>
    <lineage>
        <taxon>Bacteria</taxon>
        <taxon>Bacillati</taxon>
        <taxon>Bacillota</taxon>
        <taxon>Bacilli</taxon>
        <taxon>Bacillales</taxon>
        <taxon>Bacillaceae</taxon>
        <taxon>Alkalicoccobacillus</taxon>
    </lineage>
</organism>
<dbReference type="EC" id="3.2.1.51" evidence="3"/>
<dbReference type="PRINTS" id="PR00741">
    <property type="entry name" value="GLHYDRLASE29"/>
</dbReference>
<dbReference type="SMART" id="SM00812">
    <property type="entry name" value="Alpha_L_fucos"/>
    <property type="match status" value="1"/>
</dbReference>
<accession>A0ABU9VF57</accession>
<dbReference type="PANTHER" id="PTHR10030">
    <property type="entry name" value="ALPHA-L-FUCOSIDASE"/>
    <property type="match status" value="1"/>
</dbReference>
<keyword evidence="9" id="KW-1185">Reference proteome</keyword>
<evidence type="ECO:0000313" key="9">
    <source>
        <dbReference type="Proteomes" id="UP001418796"/>
    </source>
</evidence>
<sequence>MSNLDLAIPSPQQVAWQNLELGLFVHFGLNTFLNQEWGDGTDSPKVFNPTSLDAKQWVKVAKDMGFKYFMLTAKHHDGFCLWQTETTNYSVKSSPWKNGEGDVVRECADACEQLGMPFGLYISPWDRHEPCYKDKEAYDSFYCKQLTELLTKYGPIVEVWFDGAGSEGREYNWERIIGTVKKYQPDAMIFNMGQPTIRWAGNEDGIAPDPCWNSRQTSKVSMFSKEESTWLPGTPEWLPAECDVPIRGDHWFWHEHDEERLRSVSNLVEIYEKSVGRGANLLLNVAPNHHGLIPEIDIDRLNEWKTTINQAFSKPVASASGGGYELILELDQESKIGAVILKEQIRMGERVRSYKIEALLHDTWHTITEGTAIGHKRIHSFQAIQTTKLRLTVGETVGKPEITEFSAFISVNL</sequence>